<dbReference type="EMBL" id="CAJVQB010012320">
    <property type="protein sequence ID" value="CAG8754613.1"/>
    <property type="molecule type" value="Genomic_DNA"/>
</dbReference>
<keyword evidence="3" id="KW-1185">Reference proteome</keyword>
<dbReference type="SUPFAM" id="SSF54695">
    <property type="entry name" value="POZ domain"/>
    <property type="match status" value="1"/>
</dbReference>
<dbReference type="InterPro" id="IPR051481">
    <property type="entry name" value="BTB-POZ/Galectin-3-binding"/>
</dbReference>
<accession>A0ABN7VBV7</accession>
<gene>
    <name evidence="2" type="ORF">GMARGA_LOCUS16781</name>
</gene>
<sequence length="347" mass="40835">MWSQSDSNSDVKIVAGSEPNIKEFSAHSSVLRSRSLYFQRALSERWKNKKHGIYIITKPNIHPNIFMLILDYIYTKKKILPESAEDSLNILIASDELELLDLVESAQKHLIKKFSSWLLSNLVMSLNVVCRHNHFHKLYDHVLKITFRNPYSLFNSSDLPLLDEVAMICLLESDELELEEIEIWNYLIKWSISKFLDDDITNWSDENVSRWSDEHFVALKETISHNDNFLKLMLSTEYLTLKKESYFSTTSNSFIFSFTDQSNPVLSRVKTERKNVAIRNDEQRGPSFGTDLCMENSTRWTSYWGTYEHEIIKSNHLIAEEYELFMFRLYLILCRIVSANANTYWYD</sequence>
<organism evidence="2 3">
    <name type="scientific">Gigaspora margarita</name>
    <dbReference type="NCBI Taxonomy" id="4874"/>
    <lineage>
        <taxon>Eukaryota</taxon>
        <taxon>Fungi</taxon>
        <taxon>Fungi incertae sedis</taxon>
        <taxon>Mucoromycota</taxon>
        <taxon>Glomeromycotina</taxon>
        <taxon>Glomeromycetes</taxon>
        <taxon>Diversisporales</taxon>
        <taxon>Gigasporaceae</taxon>
        <taxon>Gigaspora</taxon>
    </lineage>
</organism>
<evidence type="ECO:0000259" key="1">
    <source>
        <dbReference type="PROSITE" id="PS50097"/>
    </source>
</evidence>
<name>A0ABN7VBV7_GIGMA</name>
<evidence type="ECO:0000313" key="3">
    <source>
        <dbReference type="Proteomes" id="UP000789901"/>
    </source>
</evidence>
<dbReference type="Gene3D" id="3.30.710.10">
    <property type="entry name" value="Potassium Channel Kv1.1, Chain A"/>
    <property type="match status" value="1"/>
</dbReference>
<evidence type="ECO:0000313" key="2">
    <source>
        <dbReference type="EMBL" id="CAG8754613.1"/>
    </source>
</evidence>
<dbReference type="SMART" id="SM00225">
    <property type="entry name" value="BTB"/>
    <property type="match status" value="1"/>
</dbReference>
<dbReference type="InterPro" id="IPR011333">
    <property type="entry name" value="SKP1/BTB/POZ_sf"/>
</dbReference>
<dbReference type="PROSITE" id="PS50097">
    <property type="entry name" value="BTB"/>
    <property type="match status" value="1"/>
</dbReference>
<proteinExistence type="predicted"/>
<feature type="domain" description="BTB" evidence="1">
    <location>
        <begin position="9"/>
        <end position="82"/>
    </location>
</feature>
<dbReference type="PANTHER" id="PTHR24410:SF23">
    <property type="entry name" value="BTB DOMAIN-CONTAINING PROTEIN-RELATED"/>
    <property type="match status" value="1"/>
</dbReference>
<reference evidence="2 3" key="1">
    <citation type="submission" date="2021-06" db="EMBL/GenBank/DDBJ databases">
        <authorList>
            <person name="Kallberg Y."/>
            <person name="Tangrot J."/>
            <person name="Rosling A."/>
        </authorList>
    </citation>
    <scope>NUCLEOTIDE SEQUENCE [LARGE SCALE GENOMIC DNA]</scope>
    <source>
        <strain evidence="2 3">120-4 pot B 10/14</strain>
    </source>
</reference>
<comment type="caution">
    <text evidence="2">The sequence shown here is derived from an EMBL/GenBank/DDBJ whole genome shotgun (WGS) entry which is preliminary data.</text>
</comment>
<dbReference type="Pfam" id="PF00651">
    <property type="entry name" value="BTB"/>
    <property type="match status" value="1"/>
</dbReference>
<dbReference type="CDD" id="cd18186">
    <property type="entry name" value="BTB_POZ_ZBTB_KLHL-like"/>
    <property type="match status" value="1"/>
</dbReference>
<dbReference type="Proteomes" id="UP000789901">
    <property type="component" value="Unassembled WGS sequence"/>
</dbReference>
<protein>
    <submittedName>
        <fullName evidence="2">20219_t:CDS:1</fullName>
    </submittedName>
</protein>
<dbReference type="PANTHER" id="PTHR24410">
    <property type="entry name" value="HL07962P-RELATED"/>
    <property type="match status" value="1"/>
</dbReference>
<dbReference type="InterPro" id="IPR000210">
    <property type="entry name" value="BTB/POZ_dom"/>
</dbReference>